<keyword evidence="8" id="KW-0175">Coiled coil</keyword>
<dbReference type="PANTHER" id="PTHR45655">
    <property type="entry name" value="GUANYLATE CYCLASE SOLUBLE SUBUNIT BETA-2"/>
    <property type="match status" value="1"/>
</dbReference>
<dbReference type="SUPFAM" id="SSF55073">
    <property type="entry name" value="Nucleotide cyclase"/>
    <property type="match status" value="1"/>
</dbReference>
<feature type="domain" description="Guanylate cyclase" evidence="10">
    <location>
        <begin position="440"/>
        <end position="556"/>
    </location>
</feature>
<evidence type="ECO:0000256" key="8">
    <source>
        <dbReference type="SAM" id="Coils"/>
    </source>
</evidence>
<name>A0A8J5MXM2_HOMAM</name>
<evidence type="ECO:0000256" key="3">
    <source>
        <dbReference type="ARBA" id="ARBA00022490"/>
    </source>
</evidence>
<evidence type="ECO:0000259" key="10">
    <source>
        <dbReference type="PROSITE" id="PS50125"/>
    </source>
</evidence>
<dbReference type="GO" id="GO:0020037">
    <property type="term" value="F:heme binding"/>
    <property type="evidence" value="ECO:0007669"/>
    <property type="project" value="InterPro"/>
</dbReference>
<dbReference type="PANTHER" id="PTHR45655:SF10">
    <property type="entry name" value="SOLUBLE GUANYLATE CYCLASE 88E"/>
    <property type="match status" value="1"/>
</dbReference>
<protein>
    <recommendedName>
        <fullName evidence="2">guanylate cyclase</fullName>
        <ecNumber evidence="2">4.6.1.2</ecNumber>
    </recommendedName>
</protein>
<evidence type="ECO:0000256" key="1">
    <source>
        <dbReference type="ARBA" id="ARBA00004496"/>
    </source>
</evidence>
<accession>A0A8J5MXM2</accession>
<evidence type="ECO:0000313" key="12">
    <source>
        <dbReference type="Proteomes" id="UP000747542"/>
    </source>
</evidence>
<proteinExistence type="predicted"/>
<dbReference type="GO" id="GO:0019826">
    <property type="term" value="F:oxygen sensor activity"/>
    <property type="evidence" value="ECO:0007669"/>
    <property type="project" value="TreeGrafter"/>
</dbReference>
<dbReference type="InterPro" id="IPR011644">
    <property type="entry name" value="Heme_NO-bd"/>
</dbReference>
<dbReference type="SUPFAM" id="SSF111126">
    <property type="entry name" value="Ligand-binding domain in the NO signalling and Golgi transport"/>
    <property type="match status" value="1"/>
</dbReference>
<dbReference type="InterPro" id="IPR042463">
    <property type="entry name" value="HNOB_dom_associated_sf"/>
</dbReference>
<dbReference type="Proteomes" id="UP000747542">
    <property type="component" value="Unassembled WGS sequence"/>
</dbReference>
<dbReference type="Pfam" id="PF07701">
    <property type="entry name" value="HNOBA"/>
    <property type="match status" value="1"/>
</dbReference>
<keyword evidence="7" id="KW-0141">cGMP biosynthesis</keyword>
<dbReference type="EMBL" id="JAHLQT010021820">
    <property type="protein sequence ID" value="KAG7167182.1"/>
    <property type="molecule type" value="Genomic_DNA"/>
</dbReference>
<evidence type="ECO:0000313" key="11">
    <source>
        <dbReference type="EMBL" id="KAG7167182.1"/>
    </source>
</evidence>
<keyword evidence="4" id="KW-0547">Nucleotide-binding</keyword>
<dbReference type="InterPro" id="IPR011645">
    <property type="entry name" value="HNOB_dom_associated"/>
</dbReference>
<comment type="subcellular location">
    <subcellularLocation>
        <location evidence="1">Cytoplasm</location>
    </subcellularLocation>
</comment>
<dbReference type="SMART" id="SM00044">
    <property type="entry name" value="CYCc"/>
    <property type="match status" value="1"/>
</dbReference>
<dbReference type="InterPro" id="IPR029787">
    <property type="entry name" value="Nucleotide_cyclase"/>
</dbReference>
<keyword evidence="12" id="KW-1185">Reference proteome</keyword>
<dbReference type="CDD" id="cd07302">
    <property type="entry name" value="CHD"/>
    <property type="match status" value="1"/>
</dbReference>
<dbReference type="GO" id="GO:0005525">
    <property type="term" value="F:GTP binding"/>
    <property type="evidence" value="ECO:0007669"/>
    <property type="project" value="UniProtKB-KW"/>
</dbReference>
<evidence type="ECO:0000256" key="2">
    <source>
        <dbReference type="ARBA" id="ARBA00012202"/>
    </source>
</evidence>
<feature type="region of interest" description="Disordered" evidence="9">
    <location>
        <begin position="1"/>
        <end position="35"/>
    </location>
</feature>
<dbReference type="Pfam" id="PF07700">
    <property type="entry name" value="HNOB"/>
    <property type="match status" value="1"/>
</dbReference>
<dbReference type="PROSITE" id="PS50125">
    <property type="entry name" value="GUANYLATE_CYCLASE_2"/>
    <property type="match status" value="1"/>
</dbReference>
<dbReference type="GO" id="GO:0070026">
    <property type="term" value="F:nitric oxide binding"/>
    <property type="evidence" value="ECO:0007669"/>
    <property type="project" value="TreeGrafter"/>
</dbReference>
<evidence type="ECO:0000256" key="5">
    <source>
        <dbReference type="ARBA" id="ARBA00023134"/>
    </source>
</evidence>
<dbReference type="AlphaFoldDB" id="A0A8J5MXM2"/>
<organism evidence="11 12">
    <name type="scientific">Homarus americanus</name>
    <name type="common">American lobster</name>
    <dbReference type="NCBI Taxonomy" id="6706"/>
    <lineage>
        <taxon>Eukaryota</taxon>
        <taxon>Metazoa</taxon>
        <taxon>Ecdysozoa</taxon>
        <taxon>Arthropoda</taxon>
        <taxon>Crustacea</taxon>
        <taxon>Multicrustacea</taxon>
        <taxon>Malacostraca</taxon>
        <taxon>Eumalacostraca</taxon>
        <taxon>Eucarida</taxon>
        <taxon>Decapoda</taxon>
        <taxon>Pleocyemata</taxon>
        <taxon>Astacidea</taxon>
        <taxon>Nephropoidea</taxon>
        <taxon>Nephropidae</taxon>
        <taxon>Homarus</taxon>
    </lineage>
</organism>
<sequence>MPLDSQIREEGDQEPRGGVRKRGKEGGGRPSPPTSVRVAMYGLLVENFSEYIKQQYGEDMWEQIRHHANIDQPAFSTHRVYSENVLPRLVKSAAKILDVTNDALMFRMGEFFVEFVGQYGYDRVLSVLGRHVRDFLNGLDNLHEYLKFSYPRMRPPSFFCESESSTGMILHYRSKRRGYAHYTMGQITQVAHHFYNTKMEVELVSEKFIFDTSHVTFQLTFDNQAFSNQVSLTLIREEQTLPLRGNLLFEIFPFCILFGNKMVVKYIGNSMMQILPELVGQKLTDWFDLTRPHVAFKFESILLRTNNIFEVVTVESVFENNKKKKENGNVHGDILNLSEEDVTEKSFKLKGQMVYMEDWKLILFLATPVMKDLDSLIYSGLFINDLSMHDFSRDLILAGTQQSVELNLALEQEQQKSKKLEESMKKLDDEMRRTDELLVTILFSDVVTFTQICSRITPMEVVSMLNAMYSIFDKLTEKHNVYKVETIGDAYMVVAGAPERQANHGEMVCDMSMDMVEAITELTDPSTGMVVAGVVGLKMPRYCLFGDAVNTGHRKYLKINRGHHEIIEALKGQQRSSQENRHT</sequence>
<dbReference type="Gene3D" id="3.30.70.1230">
    <property type="entry name" value="Nucleotide cyclase"/>
    <property type="match status" value="1"/>
</dbReference>
<evidence type="ECO:0000256" key="4">
    <source>
        <dbReference type="ARBA" id="ARBA00022741"/>
    </source>
</evidence>
<reference evidence="11" key="1">
    <citation type="journal article" date="2021" name="Sci. Adv.">
        <title>The American lobster genome reveals insights on longevity, neural, and immune adaptations.</title>
        <authorList>
            <person name="Polinski J.M."/>
            <person name="Zimin A.V."/>
            <person name="Clark K.F."/>
            <person name="Kohn A.B."/>
            <person name="Sadowski N."/>
            <person name="Timp W."/>
            <person name="Ptitsyn A."/>
            <person name="Khanna P."/>
            <person name="Romanova D.Y."/>
            <person name="Williams P."/>
            <person name="Greenwood S.J."/>
            <person name="Moroz L.L."/>
            <person name="Walt D.R."/>
            <person name="Bodnar A.G."/>
        </authorList>
    </citation>
    <scope>NUCLEOTIDE SEQUENCE</scope>
    <source>
        <strain evidence="11">GMGI-L3</strain>
    </source>
</reference>
<evidence type="ECO:0000256" key="7">
    <source>
        <dbReference type="ARBA" id="ARBA00023293"/>
    </source>
</evidence>
<feature type="coiled-coil region" evidence="8">
    <location>
        <begin position="403"/>
        <end position="437"/>
    </location>
</feature>
<dbReference type="EC" id="4.6.1.2" evidence="2"/>
<dbReference type="GO" id="GO:0070482">
    <property type="term" value="P:response to oxygen levels"/>
    <property type="evidence" value="ECO:0007669"/>
    <property type="project" value="TreeGrafter"/>
</dbReference>
<evidence type="ECO:0000256" key="6">
    <source>
        <dbReference type="ARBA" id="ARBA00023239"/>
    </source>
</evidence>
<dbReference type="InterPro" id="IPR024096">
    <property type="entry name" value="NO_sig/Golgi_transp_ligand-bd"/>
</dbReference>
<dbReference type="Gene3D" id="3.30.450.260">
    <property type="entry name" value="Haem NO binding associated domain"/>
    <property type="match status" value="1"/>
</dbReference>
<dbReference type="GO" id="GO:0038060">
    <property type="term" value="P:nitric oxide-cGMP-mediated signaling"/>
    <property type="evidence" value="ECO:0007669"/>
    <property type="project" value="TreeGrafter"/>
</dbReference>
<dbReference type="GO" id="GO:0008074">
    <property type="term" value="C:guanylate cyclase complex, soluble"/>
    <property type="evidence" value="ECO:0007669"/>
    <property type="project" value="TreeGrafter"/>
</dbReference>
<dbReference type="InterPro" id="IPR038158">
    <property type="entry name" value="H-NOX_domain_sf"/>
</dbReference>
<keyword evidence="6" id="KW-0456">Lyase</keyword>
<comment type="caution">
    <text evidence="11">The sequence shown here is derived from an EMBL/GenBank/DDBJ whole genome shotgun (WGS) entry which is preliminary data.</text>
</comment>
<evidence type="ECO:0000256" key="9">
    <source>
        <dbReference type="SAM" id="MobiDB-lite"/>
    </source>
</evidence>
<keyword evidence="3" id="KW-0963">Cytoplasm</keyword>
<dbReference type="GO" id="GO:0004383">
    <property type="term" value="F:guanylate cyclase activity"/>
    <property type="evidence" value="ECO:0007669"/>
    <property type="project" value="UniProtKB-EC"/>
</dbReference>
<feature type="compositionally biased region" description="Basic and acidic residues" evidence="9">
    <location>
        <begin position="1"/>
        <end position="17"/>
    </location>
</feature>
<keyword evidence="5" id="KW-0342">GTP-binding</keyword>
<dbReference type="InterPro" id="IPR001054">
    <property type="entry name" value="A/G_cyclase"/>
</dbReference>
<dbReference type="Gene3D" id="3.90.1520.10">
    <property type="entry name" value="H-NOX domain"/>
    <property type="match status" value="1"/>
</dbReference>
<gene>
    <name evidence="11" type="primary">Gyc88E-L</name>
    <name evidence="11" type="ORF">Hamer_G017088</name>
</gene>